<dbReference type="EMBL" id="JAQOSQ010000008">
    <property type="protein sequence ID" value="MDJ1183527.1"/>
    <property type="molecule type" value="Genomic_DNA"/>
</dbReference>
<dbReference type="RefSeq" id="WP_283758181.1">
    <property type="nucleotide sequence ID" value="NZ_JAQOSQ010000008.1"/>
</dbReference>
<comment type="caution">
    <text evidence="2">The sequence shown here is derived from an EMBL/GenBank/DDBJ whole genome shotgun (WGS) entry which is preliminary data.</text>
</comment>
<accession>A0ABT7BWE8</accession>
<organism evidence="2 3">
    <name type="scientific">Roseofilum casamattae BLCC-M143</name>
    <dbReference type="NCBI Taxonomy" id="3022442"/>
    <lineage>
        <taxon>Bacteria</taxon>
        <taxon>Bacillati</taxon>
        <taxon>Cyanobacteriota</taxon>
        <taxon>Cyanophyceae</taxon>
        <taxon>Desertifilales</taxon>
        <taxon>Desertifilaceae</taxon>
        <taxon>Roseofilum</taxon>
        <taxon>Roseofilum casamattae</taxon>
    </lineage>
</organism>
<evidence type="ECO:0000313" key="3">
    <source>
        <dbReference type="Proteomes" id="UP001232992"/>
    </source>
</evidence>
<name>A0ABT7BWE8_9CYAN</name>
<gene>
    <name evidence="2" type="ORF">PMH09_09985</name>
</gene>
<keyword evidence="1" id="KW-1133">Transmembrane helix</keyword>
<evidence type="ECO:0000256" key="1">
    <source>
        <dbReference type="SAM" id="Phobius"/>
    </source>
</evidence>
<sequence>MAEQKCSQFCPWVQNSQNFDHYICLKCGKERLLNRIAAKHPPLGLLVMMAIAIILTIFAQNRPTAPQTSPQLETLSPQN</sequence>
<keyword evidence="3" id="KW-1185">Reference proteome</keyword>
<dbReference type="Proteomes" id="UP001232992">
    <property type="component" value="Unassembled WGS sequence"/>
</dbReference>
<keyword evidence="1" id="KW-0472">Membrane</keyword>
<reference evidence="2 3" key="1">
    <citation type="submission" date="2023-01" db="EMBL/GenBank/DDBJ databases">
        <title>Novel diversity within Roseofilum (Cyanobacteria; Desertifilaceae) from marine benthic mats with descriptions of four novel species.</title>
        <authorList>
            <person name="Wang Y."/>
            <person name="Berthold D.E."/>
            <person name="Hu J."/>
            <person name="Lefler F.W."/>
            <person name="Laughinghouse H.D. IV."/>
        </authorList>
    </citation>
    <scope>NUCLEOTIDE SEQUENCE [LARGE SCALE GENOMIC DNA]</scope>
    <source>
        <strain evidence="2 3">BLCC-M143</strain>
    </source>
</reference>
<protein>
    <submittedName>
        <fullName evidence="2">Uncharacterized protein</fullName>
    </submittedName>
</protein>
<proteinExistence type="predicted"/>
<feature type="transmembrane region" description="Helical" evidence="1">
    <location>
        <begin position="43"/>
        <end position="60"/>
    </location>
</feature>
<keyword evidence="1" id="KW-0812">Transmembrane</keyword>
<evidence type="ECO:0000313" key="2">
    <source>
        <dbReference type="EMBL" id="MDJ1183527.1"/>
    </source>
</evidence>